<dbReference type="InterPro" id="IPR029058">
    <property type="entry name" value="AB_hydrolase_fold"/>
</dbReference>
<protein>
    <recommendedName>
        <fullName evidence="3">Biotin synthesis protein BioC</fullName>
    </recommendedName>
</protein>
<dbReference type="eggNOG" id="COG2830">
    <property type="taxonomic scope" value="Bacteria"/>
</dbReference>
<reference evidence="1 2" key="1">
    <citation type="submission" date="2013-04" db="EMBL/GenBank/DDBJ databases">
        <title>The Genome Sequence of Bacteroides massiliensis DSM 17679.</title>
        <authorList>
            <consortium name="The Broad Institute Genomics Platform"/>
            <person name="Earl A."/>
            <person name="Ward D."/>
            <person name="Feldgarden M."/>
            <person name="Gevers D."/>
            <person name="Martens E."/>
            <person name="Fenner L."/>
            <person name="Roux V."/>
            <person name="Mallet M.N."/>
            <person name="Raoult D."/>
            <person name="Walker B."/>
            <person name="Young S."/>
            <person name="Zeng Q."/>
            <person name="Gargeya S."/>
            <person name="Fitzgerald M."/>
            <person name="Haas B."/>
            <person name="Abouelleil A."/>
            <person name="Allen A.W."/>
            <person name="Alvarado L."/>
            <person name="Arachchi H.M."/>
            <person name="Berlin A.M."/>
            <person name="Chapman S.B."/>
            <person name="Gainer-Dewar J."/>
            <person name="Goldberg J."/>
            <person name="Griggs A."/>
            <person name="Gujja S."/>
            <person name="Hansen M."/>
            <person name="Howarth C."/>
            <person name="Imamovic A."/>
            <person name="Ireland A."/>
            <person name="Larimer J."/>
            <person name="McCowan C."/>
            <person name="Murphy C."/>
            <person name="Pearson M."/>
            <person name="Poon T.W."/>
            <person name="Priest M."/>
            <person name="Roberts A."/>
            <person name="Saif S."/>
            <person name="Shea T."/>
            <person name="Sisk P."/>
            <person name="Sykes S."/>
            <person name="Wortman J."/>
            <person name="Nusbaum C."/>
            <person name="Birren B."/>
        </authorList>
    </citation>
    <scope>NUCLEOTIDE SEQUENCE [LARGE SCALE GENOMIC DNA]</scope>
    <source>
        <strain evidence="2">B84634 / Timone 84634 / DSM 17679 / JCM 13223</strain>
    </source>
</reference>
<dbReference type="SUPFAM" id="SSF53474">
    <property type="entry name" value="alpha/beta-Hydrolases"/>
    <property type="match status" value="1"/>
</dbReference>
<dbReference type="Pfam" id="PF04301">
    <property type="entry name" value="BioG"/>
    <property type="match status" value="1"/>
</dbReference>
<dbReference type="OrthoDB" id="7688089at2"/>
<comment type="caution">
    <text evidence="1">The sequence shown here is derived from an EMBL/GenBank/DDBJ whole genome shotgun (WGS) entry which is preliminary data.</text>
</comment>
<dbReference type="Proteomes" id="UP000017831">
    <property type="component" value="Unassembled WGS sequence"/>
</dbReference>
<sequence>MKQYFIEQRHLPSLTLFFAGWGMDERPFLHYHPADRDLLVCYDYRSLDFDFSLPEGYEDIRVVGWSMGVWAASQVLDRSCLPITESVAVNGTMTPVDDSRGIPNAIYEGTLKGLNDVTLRKFFRRMCGSAVLLEDFLTRSPGRSTDEVKEELLLIAKQAECLAPARFCWSKAVIGKGDLIFVPACQRKAWSELRVPAEEEDMAHYSDVFLQDIVCR</sequence>
<dbReference type="RefSeq" id="WP_005939180.1">
    <property type="nucleotide sequence ID" value="NZ_KB890375.1"/>
</dbReference>
<dbReference type="PATRIC" id="fig|1121098.3.peg.1535"/>
<dbReference type="EMBL" id="AQHY01000019">
    <property type="protein sequence ID" value="EOA55530.1"/>
    <property type="molecule type" value="Genomic_DNA"/>
</dbReference>
<proteinExistence type="predicted"/>
<evidence type="ECO:0000313" key="2">
    <source>
        <dbReference type="Proteomes" id="UP000017831"/>
    </source>
</evidence>
<keyword evidence="2" id="KW-1185">Reference proteome</keyword>
<organism evidence="1 2">
    <name type="scientific">Phocaeicola massiliensis B84634 = Timone 84634 = DSM 17679 = JCM 13223</name>
    <dbReference type="NCBI Taxonomy" id="1121098"/>
    <lineage>
        <taxon>Bacteria</taxon>
        <taxon>Pseudomonadati</taxon>
        <taxon>Bacteroidota</taxon>
        <taxon>Bacteroidia</taxon>
        <taxon>Bacteroidales</taxon>
        <taxon>Bacteroidaceae</taxon>
        <taxon>Phocaeicola</taxon>
    </lineage>
</organism>
<evidence type="ECO:0008006" key="3">
    <source>
        <dbReference type="Google" id="ProtNLM"/>
    </source>
</evidence>
<dbReference type="InterPro" id="IPR007398">
    <property type="entry name" value="BioG"/>
</dbReference>
<dbReference type="HOGENOM" id="CLU_085983_0_1_10"/>
<evidence type="ECO:0000313" key="1">
    <source>
        <dbReference type="EMBL" id="EOA55530.1"/>
    </source>
</evidence>
<dbReference type="GeneID" id="60062497"/>
<accession>U6RGC2</accession>
<dbReference type="STRING" id="1121098.HMPREF1534_01516"/>
<gene>
    <name evidence="1" type="ORF">HMPREF1534_01516</name>
</gene>
<name>U6RGC2_9BACT</name>
<dbReference type="AlphaFoldDB" id="U6RGC2"/>
<dbReference type="ESTHER" id="9bace-r7nqn2">
    <property type="family name" value="BioG_Pimeloyl-ACP-methyl-esterase"/>
</dbReference>